<evidence type="ECO:0000256" key="3">
    <source>
        <dbReference type="ARBA" id="ARBA00022833"/>
    </source>
</evidence>
<keyword evidence="8" id="KW-1185">Reference proteome</keyword>
<dbReference type="Proteomes" id="UP000838412">
    <property type="component" value="Chromosome 5"/>
</dbReference>
<name>A0A8J9ZXM1_BRALA</name>
<dbReference type="InterPro" id="IPR013087">
    <property type="entry name" value="Znf_C2H2_type"/>
</dbReference>
<feature type="coiled-coil region" evidence="4">
    <location>
        <begin position="543"/>
        <end position="570"/>
    </location>
</feature>
<dbReference type="Pfam" id="PF11464">
    <property type="entry name" value="Rbsn"/>
    <property type="match status" value="1"/>
</dbReference>
<dbReference type="Gene3D" id="3.30.40.10">
    <property type="entry name" value="Zinc/RING finger domain, C3HC4 (zinc finger)"/>
    <property type="match status" value="1"/>
</dbReference>
<dbReference type="Pfam" id="PF01363">
    <property type="entry name" value="FYVE"/>
    <property type="match status" value="1"/>
</dbReference>
<organism evidence="7 8">
    <name type="scientific">Branchiostoma lanceolatum</name>
    <name type="common">Common lancelet</name>
    <name type="synonym">Amphioxus lanceolatum</name>
    <dbReference type="NCBI Taxonomy" id="7740"/>
    <lineage>
        <taxon>Eukaryota</taxon>
        <taxon>Metazoa</taxon>
        <taxon>Chordata</taxon>
        <taxon>Cephalochordata</taxon>
        <taxon>Leptocardii</taxon>
        <taxon>Amphioxiformes</taxon>
        <taxon>Branchiostomatidae</taxon>
        <taxon>Branchiostoma</taxon>
    </lineage>
</organism>
<evidence type="ECO:0000313" key="8">
    <source>
        <dbReference type="Proteomes" id="UP000838412"/>
    </source>
</evidence>
<evidence type="ECO:0000259" key="6">
    <source>
        <dbReference type="PROSITE" id="PS00028"/>
    </source>
</evidence>
<evidence type="ECO:0000313" key="7">
    <source>
        <dbReference type="EMBL" id="CAH1265434.1"/>
    </source>
</evidence>
<dbReference type="PANTHER" id="PTHR13510">
    <property type="entry name" value="FYVE-FINGER-CONTAINING RAB5 EFFECTOR PROTEIN RABENOSYN-5-RELATED"/>
    <property type="match status" value="1"/>
</dbReference>
<dbReference type="InterPro" id="IPR036531">
    <property type="entry name" value="Rbsn_Rab-bd_sf"/>
</dbReference>
<dbReference type="SUPFAM" id="SSF57903">
    <property type="entry name" value="FYVE/PHD zinc finger"/>
    <property type="match status" value="1"/>
</dbReference>
<dbReference type="Gene3D" id="4.10.860.20">
    <property type="entry name" value="Rabenosyn, Rab binding domain"/>
    <property type="match status" value="1"/>
</dbReference>
<dbReference type="OrthoDB" id="166134at2759"/>
<evidence type="ECO:0000256" key="2">
    <source>
        <dbReference type="ARBA" id="ARBA00022771"/>
    </source>
</evidence>
<evidence type="ECO:0000256" key="5">
    <source>
        <dbReference type="SAM" id="MobiDB-lite"/>
    </source>
</evidence>
<dbReference type="InterPro" id="IPR021565">
    <property type="entry name" value="Rbsn_Rab-bd"/>
</dbReference>
<dbReference type="InterPro" id="IPR011011">
    <property type="entry name" value="Znf_FYVE_PHD"/>
</dbReference>
<feature type="region of interest" description="Disordered" evidence="5">
    <location>
        <begin position="469"/>
        <end position="524"/>
    </location>
</feature>
<evidence type="ECO:0000256" key="4">
    <source>
        <dbReference type="SAM" id="Coils"/>
    </source>
</evidence>
<keyword evidence="3" id="KW-0862">Zinc</keyword>
<accession>A0A8J9ZXM1</accession>
<feature type="compositionally biased region" description="Polar residues" evidence="5">
    <location>
        <begin position="514"/>
        <end position="524"/>
    </location>
</feature>
<sequence length="575" mass="65793">MMATSDSGDIREGFLCPICMKDLQTVQQLQNHFEEAHNTEADKQVFQHLKGLFGRAKSKLLRHGRDQDGVRVDRGMASSRSDSSEPVAALSTAYYVGGVDPTMWEPQDFGTSRSHMDSFKKIRDARIDFYVIEMNKLLIRLEKLIAFDRMNPDPVKKKEFEIGLVPWAPDDAVPFCPTCGEKFNLSRRRHHCRLCGSIMCNRCSEFLTPDFTGKLVNKAGNPPVQNIRGEEKGHRRQGRKLVNKAGNPPVQNIRGEEKGHRRQGSAGTRAMESLRLLVGEVVGEEPREDGIRTCQDCMAVMRRRERQIQEKTTKPIIVQLYEKLRMLMDKVETMCPEYIKMAESLNAGETSYNLEHANNVRSQLMRCYEAIDTIGFLTEVTSYGNTFTSCVYVCRKKIATMGASGTEQQLSPQAIRLQQGIRKHCTLFIQDNVFGLPSLPSEDQLRKLQEQRRLEIEQRLALERQAALEVEERRRSEEQRKRSSPEKERKGAAAVDTTNRDRTESIGKGWTPAVDSSSVATTETDPMLQQMDIIRSFVEQARAAGRLDEVEMLEANLRELQQEYWRQHRRQAYQE</sequence>
<feature type="domain" description="C2H2-type" evidence="6">
    <location>
        <begin position="16"/>
        <end position="37"/>
    </location>
</feature>
<feature type="region of interest" description="Disordered" evidence="5">
    <location>
        <begin position="217"/>
        <end position="268"/>
    </location>
</feature>
<proteinExistence type="predicted"/>
<dbReference type="GO" id="GO:0008270">
    <property type="term" value="F:zinc ion binding"/>
    <property type="evidence" value="ECO:0007669"/>
    <property type="project" value="UniProtKB-KW"/>
</dbReference>
<dbReference type="AlphaFoldDB" id="A0A8J9ZXM1"/>
<dbReference type="CDD" id="cd15716">
    <property type="entry name" value="FYVE_RBNS5"/>
    <property type="match status" value="1"/>
</dbReference>
<dbReference type="InterPro" id="IPR013083">
    <property type="entry name" value="Znf_RING/FYVE/PHD"/>
</dbReference>
<dbReference type="PANTHER" id="PTHR13510:SF44">
    <property type="entry name" value="RABENOSYN-5"/>
    <property type="match status" value="1"/>
</dbReference>
<keyword evidence="4" id="KW-0175">Coiled coil</keyword>
<dbReference type="SMART" id="SM00064">
    <property type="entry name" value="FYVE"/>
    <property type="match status" value="1"/>
</dbReference>
<reference evidence="7" key="1">
    <citation type="submission" date="2022-01" db="EMBL/GenBank/DDBJ databases">
        <authorList>
            <person name="Braso-Vives M."/>
        </authorList>
    </citation>
    <scope>NUCLEOTIDE SEQUENCE</scope>
</reference>
<keyword evidence="1" id="KW-0479">Metal-binding</keyword>
<dbReference type="EMBL" id="OV696690">
    <property type="protein sequence ID" value="CAH1265434.1"/>
    <property type="molecule type" value="Genomic_DNA"/>
</dbReference>
<dbReference type="SUPFAM" id="SSF140125">
    <property type="entry name" value="Rabenosyn-5 Rab-binding domain-like"/>
    <property type="match status" value="1"/>
</dbReference>
<evidence type="ECO:0000256" key="1">
    <source>
        <dbReference type="ARBA" id="ARBA00022723"/>
    </source>
</evidence>
<gene>
    <name evidence="7" type="primary">RBSN</name>
    <name evidence="7" type="ORF">BLAG_LOCUS19428</name>
</gene>
<protein>
    <submittedName>
        <fullName evidence="7">RBSN protein</fullName>
    </submittedName>
</protein>
<dbReference type="PROSITE" id="PS00028">
    <property type="entry name" value="ZINC_FINGER_C2H2_1"/>
    <property type="match status" value="1"/>
</dbReference>
<dbReference type="InterPro" id="IPR052727">
    <property type="entry name" value="Rab4/Rab5_effector"/>
</dbReference>
<dbReference type="InterPro" id="IPR000306">
    <property type="entry name" value="Znf_FYVE"/>
</dbReference>
<feature type="compositionally biased region" description="Basic and acidic residues" evidence="5">
    <location>
        <begin position="470"/>
        <end position="491"/>
    </location>
</feature>
<keyword evidence="2" id="KW-0863">Zinc-finger</keyword>